<evidence type="ECO:0000256" key="5">
    <source>
        <dbReference type="SAM" id="Phobius"/>
    </source>
</evidence>
<evidence type="ECO:0000256" key="3">
    <source>
        <dbReference type="ARBA" id="ARBA00022801"/>
    </source>
</evidence>
<dbReference type="Gene3D" id="2.40.10.120">
    <property type="match status" value="1"/>
</dbReference>
<feature type="transmembrane region" description="Helical" evidence="5">
    <location>
        <begin position="12"/>
        <end position="35"/>
    </location>
</feature>
<feature type="domain" description="PDZ" evidence="6">
    <location>
        <begin position="301"/>
        <end position="400"/>
    </location>
</feature>
<evidence type="ECO:0000256" key="2">
    <source>
        <dbReference type="ARBA" id="ARBA00022670"/>
    </source>
</evidence>
<dbReference type="FunFam" id="2.40.10.10:FF:000001">
    <property type="entry name" value="Periplasmic serine protease DegS"/>
    <property type="match status" value="1"/>
</dbReference>
<dbReference type="Proteomes" id="UP000029692">
    <property type="component" value="Unassembled WGS sequence"/>
</dbReference>
<evidence type="ECO:0000256" key="4">
    <source>
        <dbReference type="ARBA" id="ARBA00022825"/>
    </source>
</evidence>
<dbReference type="SUPFAM" id="SSF50494">
    <property type="entry name" value="Trypsin-like serine proteases"/>
    <property type="match status" value="1"/>
</dbReference>
<keyword evidence="5" id="KW-0472">Membrane</keyword>
<dbReference type="GO" id="GO:0006508">
    <property type="term" value="P:proteolysis"/>
    <property type="evidence" value="ECO:0007669"/>
    <property type="project" value="UniProtKB-KW"/>
</dbReference>
<dbReference type="GO" id="GO:0004252">
    <property type="term" value="F:serine-type endopeptidase activity"/>
    <property type="evidence" value="ECO:0007669"/>
    <property type="project" value="InterPro"/>
</dbReference>
<dbReference type="InterPro" id="IPR001478">
    <property type="entry name" value="PDZ"/>
</dbReference>
<proteinExistence type="inferred from homology"/>
<evidence type="ECO:0000313" key="8">
    <source>
        <dbReference type="Proteomes" id="UP000029692"/>
    </source>
</evidence>
<reference evidence="7 8" key="1">
    <citation type="submission" date="2014-05" db="EMBL/GenBank/DDBJ databases">
        <title>De novo Genome Sequence of Spirocheata sp.</title>
        <authorList>
            <person name="Shivani Y."/>
            <person name="Subhash Y."/>
            <person name="Tushar L."/>
            <person name="Sasikala C."/>
            <person name="Ramana C.V."/>
        </authorList>
    </citation>
    <scope>NUCLEOTIDE SEQUENCE [LARGE SCALE GENOMIC DNA]</scope>
    <source>
        <strain evidence="7 8">JC230</strain>
    </source>
</reference>
<dbReference type="Pfam" id="PF13365">
    <property type="entry name" value="Trypsin_2"/>
    <property type="match status" value="1"/>
</dbReference>
<dbReference type="PANTHER" id="PTHR43343">
    <property type="entry name" value="PEPTIDASE S12"/>
    <property type="match status" value="1"/>
</dbReference>
<dbReference type="SMART" id="SM00228">
    <property type="entry name" value="PDZ"/>
    <property type="match status" value="1"/>
</dbReference>
<sequence length="418" mass="44744">MGRRKKPITHVIYVVSGIGIGLLLAIGLGLIPLGAAGGSRGPDSAAVVSQEPEIIKVLQEPKEDSGGTSDFGYNPVNLATDRFTADERNNIQVYDERNQGVVNITTETVSYYWFFEAVPQEGSSGSGAIIDDEGYILTNNHVIKNAVKVYATLASGKRYEAEVVGIDPENDLAVIKIETDEPLTVIPLGSSEDLRVGQKVLAIGNPFSFERTLTTGVISGIGRPIRSQSGSIIQDMIQTDASINPGNSGGPLLDSSGRIIGVNTMIYSPSGGSIGVGFAVPIETAKRVIPDLIRYGRVQRGWIDITPIQLFPQLVSFANLPVTQGILISEVEPGGKAEAAGLRGGNPRNAVRSGNTIIYLGGDIIVRIEDTPITNMASVFEALQNTKPGDRVEVEYIRNGRSNTTEVELVLRPDRYLE</sequence>
<dbReference type="SUPFAM" id="SSF50156">
    <property type="entry name" value="PDZ domain-like"/>
    <property type="match status" value="1"/>
</dbReference>
<dbReference type="InterPro" id="IPR001940">
    <property type="entry name" value="Peptidase_S1C"/>
</dbReference>
<organism evidence="7 8">
    <name type="scientific">Spirochaeta lutea</name>
    <dbReference type="NCBI Taxonomy" id="1480694"/>
    <lineage>
        <taxon>Bacteria</taxon>
        <taxon>Pseudomonadati</taxon>
        <taxon>Spirochaetota</taxon>
        <taxon>Spirochaetia</taxon>
        <taxon>Spirochaetales</taxon>
        <taxon>Spirochaetaceae</taxon>
        <taxon>Spirochaeta</taxon>
    </lineage>
</organism>
<dbReference type="InterPro" id="IPR036034">
    <property type="entry name" value="PDZ_sf"/>
</dbReference>
<dbReference type="EMBL" id="JNUP01000072">
    <property type="protein sequence ID" value="KGE70663.1"/>
    <property type="molecule type" value="Genomic_DNA"/>
</dbReference>
<dbReference type="InterPro" id="IPR009003">
    <property type="entry name" value="Peptidase_S1_PA"/>
</dbReference>
<accession>A0A098QTD4</accession>
<comment type="caution">
    <text evidence="7">The sequence shown here is derived from an EMBL/GenBank/DDBJ whole genome shotgun (WGS) entry which is preliminary data.</text>
</comment>
<keyword evidence="3" id="KW-0378">Hydrolase</keyword>
<protein>
    <submittedName>
        <fullName evidence="7">Peptidase S1</fullName>
    </submittedName>
</protein>
<dbReference type="OrthoDB" id="9758917at2"/>
<dbReference type="PANTHER" id="PTHR43343:SF3">
    <property type="entry name" value="PROTEASE DO-LIKE 8, CHLOROPLASTIC"/>
    <property type="match status" value="1"/>
</dbReference>
<gene>
    <name evidence="7" type="ORF">DC28_14210</name>
</gene>
<dbReference type="Gene3D" id="2.30.42.10">
    <property type="match status" value="1"/>
</dbReference>
<evidence type="ECO:0000256" key="1">
    <source>
        <dbReference type="ARBA" id="ARBA00010541"/>
    </source>
</evidence>
<evidence type="ECO:0000313" key="7">
    <source>
        <dbReference type="EMBL" id="KGE70663.1"/>
    </source>
</evidence>
<dbReference type="InterPro" id="IPR051201">
    <property type="entry name" value="Chloro_Bact_Ser_Proteases"/>
</dbReference>
<evidence type="ECO:0000259" key="6">
    <source>
        <dbReference type="SMART" id="SM00228"/>
    </source>
</evidence>
<keyword evidence="8" id="KW-1185">Reference proteome</keyword>
<keyword evidence="4" id="KW-0720">Serine protease</keyword>
<dbReference type="STRING" id="1480694.DC28_14210"/>
<keyword evidence="2" id="KW-0645">Protease</keyword>
<name>A0A098QTD4_9SPIO</name>
<keyword evidence="5" id="KW-1133">Transmembrane helix</keyword>
<comment type="similarity">
    <text evidence="1">Belongs to the peptidase S1C family.</text>
</comment>
<dbReference type="PRINTS" id="PR00834">
    <property type="entry name" value="PROTEASES2C"/>
</dbReference>
<dbReference type="Pfam" id="PF13180">
    <property type="entry name" value="PDZ_2"/>
    <property type="match status" value="1"/>
</dbReference>
<dbReference type="RefSeq" id="WP_037549958.1">
    <property type="nucleotide sequence ID" value="NZ_JNUP01000072.1"/>
</dbReference>
<keyword evidence="5" id="KW-0812">Transmembrane</keyword>
<dbReference type="AlphaFoldDB" id="A0A098QTD4"/>
<dbReference type="eggNOG" id="COG0265">
    <property type="taxonomic scope" value="Bacteria"/>
</dbReference>